<name>A0A927RLT5_9ACTN</name>
<dbReference type="RefSeq" id="WP_192753092.1">
    <property type="nucleotide sequence ID" value="NZ_BAABJL010000201.1"/>
</dbReference>
<dbReference type="SUPFAM" id="SSF50118">
    <property type="entry name" value="Cell growth inhibitor/plasmid maintenance toxic component"/>
    <property type="match status" value="1"/>
</dbReference>
<comment type="caution">
    <text evidence="2">The sequence shown here is derived from an EMBL/GenBank/DDBJ whole genome shotgun (WGS) entry which is preliminary data.</text>
</comment>
<dbReference type="Proteomes" id="UP000638648">
    <property type="component" value="Unassembled WGS sequence"/>
</dbReference>
<dbReference type="Pfam" id="PF08940">
    <property type="entry name" value="DUF1918"/>
    <property type="match status" value="1"/>
</dbReference>
<organism evidence="2 3">
    <name type="scientific">Actinopolymorpha pittospori</name>
    <dbReference type="NCBI Taxonomy" id="648752"/>
    <lineage>
        <taxon>Bacteria</taxon>
        <taxon>Bacillati</taxon>
        <taxon>Actinomycetota</taxon>
        <taxon>Actinomycetes</taxon>
        <taxon>Propionibacteriales</taxon>
        <taxon>Actinopolymorphaceae</taxon>
        <taxon>Actinopolymorpha</taxon>
    </lineage>
</organism>
<evidence type="ECO:0000313" key="3">
    <source>
        <dbReference type="Proteomes" id="UP000638648"/>
    </source>
</evidence>
<dbReference type="AlphaFoldDB" id="A0A927RLT5"/>
<feature type="domain" description="DUF1918" evidence="1">
    <location>
        <begin position="1"/>
        <end position="57"/>
    </location>
</feature>
<evidence type="ECO:0000259" key="1">
    <source>
        <dbReference type="Pfam" id="PF08940"/>
    </source>
</evidence>
<sequence length="66" mass="7266">MRAQVGDRLHVYGRHVGSPEKVGRIVEVRGDDGSPPYVVRFEDGHEALVFPGPDAVVERPSEQQKG</sequence>
<keyword evidence="3" id="KW-1185">Reference proteome</keyword>
<evidence type="ECO:0000313" key="2">
    <source>
        <dbReference type="EMBL" id="MBE1609526.1"/>
    </source>
</evidence>
<reference evidence="2" key="1">
    <citation type="submission" date="2020-10" db="EMBL/GenBank/DDBJ databases">
        <title>Sequencing the genomes of 1000 actinobacteria strains.</title>
        <authorList>
            <person name="Klenk H.-P."/>
        </authorList>
    </citation>
    <scope>NUCLEOTIDE SEQUENCE</scope>
    <source>
        <strain evidence="2">DSM 45354</strain>
    </source>
</reference>
<accession>A0A927RLT5</accession>
<dbReference type="InterPro" id="IPR015035">
    <property type="entry name" value="DUF1918"/>
</dbReference>
<proteinExistence type="predicted"/>
<protein>
    <recommendedName>
        <fullName evidence="1">DUF1918 domain-containing protein</fullName>
    </recommendedName>
</protein>
<dbReference type="Gene3D" id="2.30.30.440">
    <property type="entry name" value="Domain of unknown function DUF1918"/>
    <property type="match status" value="1"/>
</dbReference>
<dbReference type="EMBL" id="JADBEM010000001">
    <property type="protein sequence ID" value="MBE1609526.1"/>
    <property type="molecule type" value="Genomic_DNA"/>
</dbReference>
<gene>
    <name evidence="2" type="ORF">HEB94_006374</name>
</gene>